<dbReference type="GO" id="GO:0005634">
    <property type="term" value="C:nucleus"/>
    <property type="evidence" value="ECO:0007669"/>
    <property type="project" value="TreeGrafter"/>
</dbReference>
<keyword evidence="3" id="KW-1185">Reference proteome</keyword>
<dbReference type="AlphaFoldDB" id="A0A1U8KYA1"/>
<dbReference type="GO" id="GO:0005049">
    <property type="term" value="F:nuclear export signal receptor activity"/>
    <property type="evidence" value="ECO:0007669"/>
    <property type="project" value="InterPro"/>
</dbReference>
<evidence type="ECO:0000259" key="1">
    <source>
        <dbReference type="Pfam" id="PF08389"/>
    </source>
</evidence>
<dbReference type="InterPro" id="IPR045478">
    <property type="entry name" value="Exportin-5_C"/>
</dbReference>
<dbReference type="GO" id="GO:0003723">
    <property type="term" value="F:RNA binding"/>
    <property type="evidence" value="ECO:0007669"/>
    <property type="project" value="TreeGrafter"/>
</dbReference>
<reference evidence="4" key="2">
    <citation type="submission" date="2025-08" db="UniProtKB">
        <authorList>
            <consortium name="RefSeq"/>
        </authorList>
    </citation>
    <scope>IDENTIFICATION</scope>
</reference>
<dbReference type="RefSeq" id="XP_016705769.2">
    <property type="nucleotide sequence ID" value="XM_016850280.2"/>
</dbReference>
<dbReference type="PANTHER" id="PTHR11223:SF3">
    <property type="entry name" value="EXPORTIN-5"/>
    <property type="match status" value="1"/>
</dbReference>
<evidence type="ECO:0000259" key="2">
    <source>
        <dbReference type="Pfam" id="PF19273"/>
    </source>
</evidence>
<dbReference type="InterPro" id="IPR011989">
    <property type="entry name" value="ARM-like"/>
</dbReference>
<dbReference type="InterPro" id="IPR013598">
    <property type="entry name" value="Exportin-1/Importin-b-like"/>
</dbReference>
<organism evidence="3 4">
    <name type="scientific">Gossypium hirsutum</name>
    <name type="common">Upland cotton</name>
    <name type="synonym">Gossypium mexicanum</name>
    <dbReference type="NCBI Taxonomy" id="3635"/>
    <lineage>
        <taxon>Eukaryota</taxon>
        <taxon>Viridiplantae</taxon>
        <taxon>Streptophyta</taxon>
        <taxon>Embryophyta</taxon>
        <taxon>Tracheophyta</taxon>
        <taxon>Spermatophyta</taxon>
        <taxon>Magnoliopsida</taxon>
        <taxon>eudicotyledons</taxon>
        <taxon>Gunneridae</taxon>
        <taxon>Pentapetalae</taxon>
        <taxon>rosids</taxon>
        <taxon>malvids</taxon>
        <taxon>Malvales</taxon>
        <taxon>Malvaceae</taxon>
        <taxon>Malvoideae</taxon>
        <taxon>Gossypium</taxon>
    </lineage>
</organism>
<dbReference type="Pfam" id="PF19273">
    <property type="entry name" value="Exportin-5"/>
    <property type="match status" value="1"/>
</dbReference>
<dbReference type="InterPro" id="IPR016024">
    <property type="entry name" value="ARM-type_fold"/>
</dbReference>
<dbReference type="InterPro" id="IPR045065">
    <property type="entry name" value="XPO1/5"/>
</dbReference>
<protein>
    <submittedName>
        <fullName evidence="4">Protein HASTY 1 isoform X3</fullName>
    </submittedName>
</protein>
<dbReference type="GO" id="GO:0006611">
    <property type="term" value="P:protein export from nucleus"/>
    <property type="evidence" value="ECO:0007669"/>
    <property type="project" value="InterPro"/>
</dbReference>
<proteinExistence type="predicted"/>
<evidence type="ECO:0000313" key="3">
    <source>
        <dbReference type="Proteomes" id="UP000818029"/>
    </source>
</evidence>
<dbReference type="GO" id="GO:0042565">
    <property type="term" value="C:RNA nuclear export complex"/>
    <property type="evidence" value="ECO:0007669"/>
    <property type="project" value="TreeGrafter"/>
</dbReference>
<evidence type="ECO:0000313" key="4">
    <source>
        <dbReference type="RefSeq" id="XP_016705769.2"/>
    </source>
</evidence>
<sequence>MDEANNNSIANNVARAIVAAFDWNSTPDARKAAVSYLESIKAGDIRVLANTSFCLVKKDWSSEIRLHAFKMLQHLVRFRWEDFGPLEHRNFANATFELMSEIADNCEEWALKSQTAALVAEIFRREFLNLWQELLPSLVSLSSKGPVQAELVSMMLRWLPEDITVHNEDLEGDRRRLLLRGLTQSLPEILPLLYTLLERHFGAAMNEVGRQQLDIAKQHAAAVTATLNAVNAYAEWAPLSNLSKYGIIHGCGFLLSSPDFQLHACEFFKLVSPRKRPVDDSASDFDSAMISIIQILMNVSREFLVRSSPAGGAIDESDYEFVEYVCESMVSLGSSNLQCIVGDSTTFSLYLQQMLGFFQHFKLALHYQSLQFWLVLLRDAMSKPKLSVHSSGDGLTATNVDSTLAQVDEEKRKILSFLNDGICSTILDISFQRMLKKEKLMTETALSPGILELWSDDFESKGDFGQYRSRLFELIKFIASNKPLVAGAKVSVRIIMIIKSLLNSPMPAQDLAMMESMQMALENVIISIFDGSNEFAGGSSEVHLALCRIFEGLLRELLSLNWTEPALVKVLGHYLEAMGPFLKYFPDAVASVINKLFELLNSLPFIVKDPSTSSARHARLQISTSFIRIAKAADKSILPHMKGIADMMACLQREGRLLRSEHNLLGEAFLVMASTAGIQQQQEVLAWLLEPLSQQWMQIEWQNNYLSEPLGLVGLCSERAFMWSLFHTVTFFEKALKRSGTRKGNSNLQNSSTAISTPHPLASHLPWMLPPLLKLLRGIHSLWSPSVFQMLPGEIKSAMSMSDVEQSSLLGGGNPKLSKGALTFVDGSQFDTNKEGYIKPNEADIRNWLKGIRDSGYNVLGLSTTIGDPFFKCIDIDIVALTLIENIQSMEFRHTRLLVHSILIPLIKSCPLDMWEVWLERLLHPLFVHCQQALSCSWSSLLHEGRANVPDNHGILTGSDLKVEVMEEKLLRDLTREICSLLSTIASSGLNASLPSLEHAGHVGHVDTSSLKDLDAFASSSMASFLLKHKSLAIPVLQISLEAFSWTDSEAVTKVCAFSAAVVLLAIFTNNVDLREYVSRDLFSAVIQGLALESNAVISADLVSLCRDIFIYLCNRDPGPRKILLSLPCISPNDLHAFEEALTKTASPKEQKQLMKSFLLLATGNNLKALAAQKCVNIITNVTGGTSE</sequence>
<gene>
    <name evidence="4" type="primary">LOC107920533</name>
</gene>
<reference evidence="3" key="1">
    <citation type="journal article" date="2020" name="Nat. Genet.">
        <title>Genomic diversifications of five Gossypium allopolyploid species and their impact on cotton improvement.</title>
        <authorList>
            <person name="Chen Z.J."/>
            <person name="Sreedasyam A."/>
            <person name="Ando A."/>
            <person name="Song Q."/>
            <person name="De Santiago L.M."/>
            <person name="Hulse-Kemp A.M."/>
            <person name="Ding M."/>
            <person name="Ye W."/>
            <person name="Kirkbride R.C."/>
            <person name="Jenkins J."/>
            <person name="Plott C."/>
            <person name="Lovell J."/>
            <person name="Lin Y.M."/>
            <person name="Vaughn R."/>
            <person name="Liu B."/>
            <person name="Simpson S."/>
            <person name="Scheffler B.E."/>
            <person name="Wen L."/>
            <person name="Saski C.A."/>
            <person name="Grover C.E."/>
            <person name="Hu G."/>
            <person name="Conover J.L."/>
            <person name="Carlson J.W."/>
            <person name="Shu S."/>
            <person name="Boston L.B."/>
            <person name="Williams M."/>
            <person name="Peterson D.G."/>
            <person name="McGee K."/>
            <person name="Jones D.C."/>
            <person name="Wendel J.F."/>
            <person name="Stelly D.M."/>
            <person name="Grimwood J."/>
            <person name="Schmutz J."/>
        </authorList>
    </citation>
    <scope>NUCLEOTIDE SEQUENCE [LARGE SCALE GENOMIC DNA]</scope>
    <source>
        <strain evidence="3">cv. TM-1</strain>
    </source>
</reference>
<dbReference type="GO" id="GO:0006405">
    <property type="term" value="P:RNA export from nucleus"/>
    <property type="evidence" value="ECO:0007669"/>
    <property type="project" value="TreeGrafter"/>
</dbReference>
<dbReference type="SUPFAM" id="SSF48371">
    <property type="entry name" value="ARM repeat"/>
    <property type="match status" value="1"/>
</dbReference>
<dbReference type="GO" id="GO:0005737">
    <property type="term" value="C:cytoplasm"/>
    <property type="evidence" value="ECO:0007669"/>
    <property type="project" value="TreeGrafter"/>
</dbReference>
<accession>A0A1U8KYA1</accession>
<dbReference type="Gene3D" id="1.25.10.10">
    <property type="entry name" value="Leucine-rich Repeat Variant"/>
    <property type="match status" value="1"/>
</dbReference>
<name>A0A1U8KYA1_GOSHI</name>
<dbReference type="Proteomes" id="UP000818029">
    <property type="component" value="Chromosome D13"/>
</dbReference>
<dbReference type="GeneID" id="107920533"/>
<feature type="domain" description="Exportin-5 C-terminal" evidence="2">
    <location>
        <begin position="316"/>
        <end position="1174"/>
    </location>
</feature>
<dbReference type="PANTHER" id="PTHR11223">
    <property type="entry name" value="EXPORTIN 1/5"/>
    <property type="match status" value="1"/>
</dbReference>
<feature type="domain" description="Exportin-1/Importin-beta-like" evidence="1">
    <location>
        <begin position="109"/>
        <end position="267"/>
    </location>
</feature>
<dbReference type="Pfam" id="PF08389">
    <property type="entry name" value="Xpo1"/>
    <property type="match status" value="1"/>
</dbReference>